<dbReference type="Proteomes" id="UP000218238">
    <property type="component" value="Unassembled WGS sequence"/>
</dbReference>
<name>A0A2A2TG13_9CYAN</name>
<dbReference type="EMBL" id="NTFS01000223">
    <property type="protein sequence ID" value="PAX52578.1"/>
    <property type="molecule type" value="Genomic_DNA"/>
</dbReference>
<dbReference type="AlphaFoldDB" id="A0A2A2TG13"/>
<evidence type="ECO:0000313" key="2">
    <source>
        <dbReference type="Proteomes" id="UP000218238"/>
    </source>
</evidence>
<organism evidence="1 2">
    <name type="scientific">Brunnivagina elsteri CCALA 953</name>
    <dbReference type="NCBI Taxonomy" id="987040"/>
    <lineage>
        <taxon>Bacteria</taxon>
        <taxon>Bacillati</taxon>
        <taxon>Cyanobacteriota</taxon>
        <taxon>Cyanophyceae</taxon>
        <taxon>Nostocales</taxon>
        <taxon>Calotrichaceae</taxon>
        <taxon>Brunnivagina</taxon>
    </lineage>
</organism>
<keyword evidence="2" id="KW-1185">Reference proteome</keyword>
<protein>
    <submittedName>
        <fullName evidence="1">Uncharacterized protein</fullName>
    </submittedName>
</protein>
<comment type="caution">
    <text evidence="1">The sequence shown here is derived from an EMBL/GenBank/DDBJ whole genome shotgun (WGS) entry which is preliminary data.</text>
</comment>
<dbReference type="OrthoDB" id="3806873at2"/>
<accession>A0A2A2TG13</accession>
<sequence length="98" mass="11127">MVSKFTPQFFTYTIGKIQVFSIGDIATDLAAIWMMFADRDARDRMIAEYGNISEATLKRAKGWAIVFGVILLDTGLIDNPRHTNMGETILNRLLEDRK</sequence>
<reference evidence="1 2" key="1">
    <citation type="submission" date="2017-08" db="EMBL/GenBank/DDBJ databases">
        <title>Draft genome sequence of filamentous cyanobacterium Calothrix elsteri CCALA 953.</title>
        <authorList>
            <person name="Gagunashvili A.N."/>
            <person name="Elster J."/>
            <person name="Andresson O.S."/>
        </authorList>
    </citation>
    <scope>NUCLEOTIDE SEQUENCE [LARGE SCALE GENOMIC DNA]</scope>
    <source>
        <strain evidence="1 2">CCALA 953</strain>
    </source>
</reference>
<gene>
    <name evidence="1" type="ORF">CK510_18595</name>
</gene>
<dbReference type="RefSeq" id="WP_095723121.1">
    <property type="nucleotide sequence ID" value="NZ_NTFS01000223.1"/>
</dbReference>
<proteinExistence type="predicted"/>
<evidence type="ECO:0000313" key="1">
    <source>
        <dbReference type="EMBL" id="PAX52578.1"/>
    </source>
</evidence>